<proteinExistence type="predicted"/>
<organism evidence="2">
    <name type="scientific">Hexamita inflata</name>
    <dbReference type="NCBI Taxonomy" id="28002"/>
    <lineage>
        <taxon>Eukaryota</taxon>
        <taxon>Metamonada</taxon>
        <taxon>Diplomonadida</taxon>
        <taxon>Hexamitidae</taxon>
        <taxon>Hexamitinae</taxon>
        <taxon>Hexamita</taxon>
    </lineage>
</organism>
<dbReference type="Proteomes" id="UP001642409">
    <property type="component" value="Unassembled WGS sequence"/>
</dbReference>
<name>A0AA86QC13_9EUKA</name>
<accession>A0AA86QC13</accession>
<reference evidence="2" key="1">
    <citation type="submission" date="2023-06" db="EMBL/GenBank/DDBJ databases">
        <authorList>
            <person name="Kurt Z."/>
        </authorList>
    </citation>
    <scope>NUCLEOTIDE SEQUENCE</scope>
</reference>
<comment type="caution">
    <text evidence="2">The sequence shown here is derived from an EMBL/GenBank/DDBJ whole genome shotgun (WGS) entry which is preliminary data.</text>
</comment>
<dbReference type="EMBL" id="CATOUU010000869">
    <property type="protein sequence ID" value="CAI9955980.1"/>
    <property type="molecule type" value="Genomic_DNA"/>
</dbReference>
<sequence>MSIQLAHARQLGDKTQQLLDAIRKFAVATNEIKFLKSENQKLREEILSVESREEKEEYDRGLLLNSVDEKIFKITELNQTNPHYSQEAKMLWTIRRILSPSVFRLDQKLLNAPVESTIRLWKLEFKLQMGFIDNVVSDKYTNIGRLADLYRLQRKIPQDEIQYGSILYDAICFISKTIILEDGTKKNVLEVIDRKGVKQDLPIKYAFAYIWCSHKREHGSQVMFVQWHHDGHARKAQHDAAEMIVADLAKKKMVVDTLGFDPSTASWRSLAQETSWENSYSSAVSFI</sequence>
<keyword evidence="4" id="KW-1185">Reference proteome</keyword>
<evidence type="ECO:0000313" key="3">
    <source>
        <dbReference type="EMBL" id="CAL6043439.1"/>
    </source>
</evidence>
<keyword evidence="1" id="KW-0175">Coiled coil</keyword>
<reference evidence="3 4" key="2">
    <citation type="submission" date="2024-07" db="EMBL/GenBank/DDBJ databases">
        <authorList>
            <person name="Akdeniz Z."/>
        </authorList>
    </citation>
    <scope>NUCLEOTIDE SEQUENCE [LARGE SCALE GENOMIC DNA]</scope>
</reference>
<evidence type="ECO:0000256" key="1">
    <source>
        <dbReference type="SAM" id="Coils"/>
    </source>
</evidence>
<dbReference type="EMBL" id="CAXDID020000157">
    <property type="protein sequence ID" value="CAL6043439.1"/>
    <property type="molecule type" value="Genomic_DNA"/>
</dbReference>
<feature type="coiled-coil region" evidence="1">
    <location>
        <begin position="25"/>
        <end position="52"/>
    </location>
</feature>
<dbReference type="AlphaFoldDB" id="A0AA86QC13"/>
<evidence type="ECO:0000313" key="4">
    <source>
        <dbReference type="Proteomes" id="UP001642409"/>
    </source>
</evidence>
<protein>
    <submittedName>
        <fullName evidence="3">Hypothetical_protein</fullName>
    </submittedName>
</protein>
<evidence type="ECO:0000313" key="2">
    <source>
        <dbReference type="EMBL" id="CAI9955980.1"/>
    </source>
</evidence>
<gene>
    <name evidence="3" type="ORF">HINF_LOCUS40073</name>
    <name evidence="2" type="ORF">HINF_LOCUS43625</name>
</gene>